<feature type="compositionally biased region" description="Basic and acidic residues" evidence="1">
    <location>
        <begin position="54"/>
        <end position="79"/>
    </location>
</feature>
<feature type="region of interest" description="Disordered" evidence="1">
    <location>
        <begin position="1"/>
        <end position="36"/>
    </location>
</feature>
<name>A0A9P3Q1Z0_LYOSH</name>
<evidence type="ECO:0000313" key="3">
    <source>
        <dbReference type="Proteomes" id="UP001063166"/>
    </source>
</evidence>
<evidence type="ECO:0000313" key="2">
    <source>
        <dbReference type="EMBL" id="GLB45332.1"/>
    </source>
</evidence>
<dbReference type="Proteomes" id="UP001063166">
    <property type="component" value="Unassembled WGS sequence"/>
</dbReference>
<dbReference type="AlphaFoldDB" id="A0A9P3Q1Z0"/>
<evidence type="ECO:0000256" key="1">
    <source>
        <dbReference type="SAM" id="MobiDB-lite"/>
    </source>
</evidence>
<feature type="region of interest" description="Disordered" evidence="1">
    <location>
        <begin position="54"/>
        <end position="219"/>
    </location>
</feature>
<protein>
    <submittedName>
        <fullName evidence="2">Uncharacterized protein</fullName>
    </submittedName>
</protein>
<keyword evidence="3" id="KW-1185">Reference proteome</keyword>
<feature type="compositionally biased region" description="Basic and acidic residues" evidence="1">
    <location>
        <begin position="24"/>
        <end position="34"/>
    </location>
</feature>
<gene>
    <name evidence="2" type="ORF">LshimejAT787_2100920</name>
</gene>
<feature type="compositionally biased region" description="Polar residues" evidence="1">
    <location>
        <begin position="157"/>
        <end position="166"/>
    </location>
</feature>
<comment type="caution">
    <text evidence="2">The sequence shown here is derived from an EMBL/GenBank/DDBJ whole genome shotgun (WGS) entry which is preliminary data.</text>
</comment>
<reference evidence="2" key="1">
    <citation type="submission" date="2022-07" db="EMBL/GenBank/DDBJ databases">
        <title>The genome of Lyophyllum shimeji provides insight into the initial evolution of ectomycorrhizal fungal genome.</title>
        <authorList>
            <person name="Kobayashi Y."/>
            <person name="Shibata T."/>
            <person name="Hirakawa H."/>
            <person name="Shigenobu S."/>
            <person name="Nishiyama T."/>
            <person name="Yamada A."/>
            <person name="Hasebe M."/>
            <person name="Kawaguchi M."/>
        </authorList>
    </citation>
    <scope>NUCLEOTIDE SEQUENCE</scope>
    <source>
        <strain evidence="2">AT787</strain>
    </source>
</reference>
<proteinExistence type="predicted"/>
<accession>A0A9P3Q1Z0</accession>
<sequence length="258" mass="28647">MPHKRAKRSARESARNQKGQDLAPSKDDLSKEPIPKGIARVLNAEKIREEWKIRKRKLEEADDPRQSDKRRKLDDDARNSKRKTKEAQAMSNLKIKPGESIQHFNRRVEDDMRPLVKAAAQSANAVARSAQRAEKEAKAKKSKTSKEDKKGEAKPTRTASPASSPVSDKLANKAVEFQTHSSSAPRRLNDIAQAPPEFKSLPRGAGASGQGGGGKREGVLSMAQKQMMENEREIAIAKYRGLRARQRQLNEKIGDGDA</sequence>
<organism evidence="2 3">
    <name type="scientific">Lyophyllum shimeji</name>
    <name type="common">Hon-shimeji</name>
    <name type="synonym">Tricholoma shimeji</name>
    <dbReference type="NCBI Taxonomy" id="47721"/>
    <lineage>
        <taxon>Eukaryota</taxon>
        <taxon>Fungi</taxon>
        <taxon>Dikarya</taxon>
        <taxon>Basidiomycota</taxon>
        <taxon>Agaricomycotina</taxon>
        <taxon>Agaricomycetes</taxon>
        <taxon>Agaricomycetidae</taxon>
        <taxon>Agaricales</taxon>
        <taxon>Tricholomatineae</taxon>
        <taxon>Lyophyllaceae</taxon>
        <taxon>Lyophyllum</taxon>
    </lineage>
</organism>
<dbReference type="EMBL" id="BRPK01000021">
    <property type="protein sequence ID" value="GLB45332.1"/>
    <property type="molecule type" value="Genomic_DNA"/>
</dbReference>
<dbReference type="OrthoDB" id="5876637at2759"/>
<feature type="compositionally biased region" description="Basic and acidic residues" evidence="1">
    <location>
        <begin position="131"/>
        <end position="155"/>
    </location>
</feature>
<feature type="compositionally biased region" description="Low complexity" evidence="1">
    <location>
        <begin position="118"/>
        <end position="130"/>
    </location>
</feature>